<proteinExistence type="inferred from homology"/>
<dbReference type="EMBL" id="LAZR01000111">
    <property type="protein sequence ID" value="KKN90299.1"/>
    <property type="molecule type" value="Genomic_DNA"/>
</dbReference>
<keyword evidence="7" id="KW-0067">ATP-binding</keyword>
<organism evidence="12">
    <name type="scientific">marine sediment metagenome</name>
    <dbReference type="NCBI Taxonomy" id="412755"/>
    <lineage>
        <taxon>unclassified sequences</taxon>
        <taxon>metagenomes</taxon>
        <taxon>ecological metagenomes</taxon>
    </lineage>
</organism>
<dbReference type="GO" id="GO:0009317">
    <property type="term" value="C:acetyl-CoA carboxylase complex"/>
    <property type="evidence" value="ECO:0007669"/>
    <property type="project" value="InterPro"/>
</dbReference>
<evidence type="ECO:0000256" key="7">
    <source>
        <dbReference type="ARBA" id="ARBA00022840"/>
    </source>
</evidence>
<evidence type="ECO:0000256" key="2">
    <source>
        <dbReference type="ARBA" id="ARBA00011883"/>
    </source>
</evidence>
<keyword evidence="5" id="KW-0547">Nucleotide-binding</keyword>
<reference evidence="12" key="1">
    <citation type="journal article" date="2015" name="Nature">
        <title>Complex archaea that bridge the gap between prokaryotes and eukaryotes.</title>
        <authorList>
            <person name="Spang A."/>
            <person name="Saw J.H."/>
            <person name="Jorgensen S.L."/>
            <person name="Zaremba-Niedzwiedzka K."/>
            <person name="Martijn J."/>
            <person name="Lind A.E."/>
            <person name="van Eijk R."/>
            <person name="Schleper C."/>
            <person name="Guy L."/>
            <person name="Ettema T.J."/>
        </authorList>
    </citation>
    <scope>NUCLEOTIDE SEQUENCE</scope>
</reference>
<accession>A0A0F9UF73</accession>
<dbReference type="GO" id="GO:0005524">
    <property type="term" value="F:ATP binding"/>
    <property type="evidence" value="ECO:0007669"/>
    <property type="project" value="UniProtKB-KW"/>
</dbReference>
<keyword evidence="9" id="KW-0275">Fatty acid biosynthesis</keyword>
<evidence type="ECO:0000256" key="6">
    <source>
        <dbReference type="ARBA" id="ARBA00022832"/>
    </source>
</evidence>
<dbReference type="GO" id="GO:0003989">
    <property type="term" value="F:acetyl-CoA carboxylase activity"/>
    <property type="evidence" value="ECO:0007669"/>
    <property type="project" value="InterPro"/>
</dbReference>
<dbReference type="NCBIfam" id="TIGR00513">
    <property type="entry name" value="accA"/>
    <property type="match status" value="1"/>
</dbReference>
<evidence type="ECO:0000259" key="11">
    <source>
        <dbReference type="PROSITE" id="PS50989"/>
    </source>
</evidence>
<gene>
    <name evidence="12" type="ORF">LCGC14_0229110</name>
</gene>
<name>A0A0F9UF73_9ZZZZ</name>
<comment type="catalytic activity">
    <reaction evidence="10">
        <text>N(6)-carboxybiotinyl-L-lysyl-[protein] + acetyl-CoA = N(6)-biotinyl-L-lysyl-[protein] + malonyl-CoA</text>
        <dbReference type="Rhea" id="RHEA:54728"/>
        <dbReference type="Rhea" id="RHEA-COMP:10505"/>
        <dbReference type="Rhea" id="RHEA-COMP:10506"/>
        <dbReference type="ChEBI" id="CHEBI:57288"/>
        <dbReference type="ChEBI" id="CHEBI:57384"/>
        <dbReference type="ChEBI" id="CHEBI:83144"/>
        <dbReference type="ChEBI" id="CHEBI:83145"/>
        <dbReference type="EC" id="2.1.3.15"/>
    </reaction>
</comment>
<keyword evidence="4" id="KW-0808">Transferase</keyword>
<dbReference type="PROSITE" id="PS50989">
    <property type="entry name" value="COA_CT_CTER"/>
    <property type="match status" value="1"/>
</dbReference>
<evidence type="ECO:0000256" key="1">
    <source>
        <dbReference type="ARBA" id="ARBA00004956"/>
    </source>
</evidence>
<dbReference type="EC" id="2.1.3.15" evidence="2"/>
<keyword evidence="8" id="KW-0443">Lipid metabolism</keyword>
<comment type="pathway">
    <text evidence="1">Lipid metabolism; malonyl-CoA biosynthesis; malonyl-CoA from acetyl-CoA: step 1/1.</text>
</comment>
<dbReference type="InterPro" id="IPR001095">
    <property type="entry name" value="Acetyl_CoA_COase_a_su"/>
</dbReference>
<dbReference type="NCBIfam" id="NF041504">
    <property type="entry name" value="AccA_sub"/>
    <property type="match status" value="1"/>
</dbReference>
<dbReference type="UniPathway" id="UPA00655">
    <property type="reaction ID" value="UER00711"/>
</dbReference>
<feature type="domain" description="CoA carboxyltransferase C-terminal" evidence="11">
    <location>
        <begin position="39"/>
        <end position="293"/>
    </location>
</feature>
<evidence type="ECO:0000313" key="12">
    <source>
        <dbReference type="EMBL" id="KKN90299.1"/>
    </source>
</evidence>
<dbReference type="PRINTS" id="PR01069">
    <property type="entry name" value="ACCCTRFRASEA"/>
</dbReference>
<keyword evidence="6" id="KW-0276">Fatty acid metabolism</keyword>
<evidence type="ECO:0000256" key="3">
    <source>
        <dbReference type="ARBA" id="ARBA00022516"/>
    </source>
</evidence>
<evidence type="ECO:0000256" key="10">
    <source>
        <dbReference type="ARBA" id="ARBA00049152"/>
    </source>
</evidence>
<keyword evidence="3" id="KW-0444">Lipid biosynthesis</keyword>
<evidence type="ECO:0000256" key="9">
    <source>
        <dbReference type="ARBA" id="ARBA00023160"/>
    </source>
</evidence>
<dbReference type="Gene3D" id="3.90.226.10">
    <property type="entry name" value="2-enoyl-CoA Hydratase, Chain A, domain 1"/>
    <property type="match status" value="1"/>
</dbReference>
<evidence type="ECO:0000256" key="8">
    <source>
        <dbReference type="ARBA" id="ARBA00023098"/>
    </source>
</evidence>
<evidence type="ECO:0000256" key="4">
    <source>
        <dbReference type="ARBA" id="ARBA00022679"/>
    </source>
</evidence>
<dbReference type="SUPFAM" id="SSF52096">
    <property type="entry name" value="ClpP/crotonase"/>
    <property type="match status" value="1"/>
</dbReference>
<protein>
    <recommendedName>
        <fullName evidence="2">acetyl-CoA carboxytransferase</fullName>
        <ecNumber evidence="2">2.1.3.15</ecNumber>
    </recommendedName>
</protein>
<dbReference type="GO" id="GO:0016743">
    <property type="term" value="F:carboxyl- or carbamoyltransferase activity"/>
    <property type="evidence" value="ECO:0007669"/>
    <property type="project" value="InterPro"/>
</dbReference>
<dbReference type="InterPro" id="IPR011763">
    <property type="entry name" value="COA_CT_C"/>
</dbReference>
<dbReference type="NCBIfam" id="NF004344">
    <property type="entry name" value="PRK05724.1"/>
    <property type="match status" value="1"/>
</dbReference>
<comment type="caution">
    <text evidence="12">The sequence shown here is derived from an EMBL/GenBank/DDBJ whole genome shotgun (WGS) entry which is preliminary data.</text>
</comment>
<evidence type="ECO:0000256" key="5">
    <source>
        <dbReference type="ARBA" id="ARBA00022741"/>
    </source>
</evidence>
<dbReference type="InterPro" id="IPR029045">
    <property type="entry name" value="ClpP/crotonase-like_dom_sf"/>
</dbReference>
<dbReference type="AlphaFoldDB" id="A0A0F9UF73"/>
<dbReference type="HAMAP" id="MF_00823">
    <property type="entry name" value="AcetylCoA_CT_alpha"/>
    <property type="match status" value="1"/>
</dbReference>
<sequence>MTQYLDFEKPLAEVEGKAEELRALARTSEGMDVSAEAKTLDEKAHQMLDDLYKSLTPWRKCQVARHPDRPHCKDYIEALFTEFTPLAGDRNFADDLAVMGGLARFNDTPVVVIGHEKGNDTKSRIERNFGMARPEGYRKAVRLMELADKFGLPVITLVDTPGAYPGKGAEERGQSEAIARATEKCLQVGVPLVSVIIGEGGSGGAVAFATANRVAMLEHSVYSVISPEGCASILWKDAEKMREAAEALRLTAQDLKQLGVNDRIIPEPRGGAHRDPKAAIASVRSAIAAMLDDLSGKDAKALVADRRQKFLGLGAKGLAA</sequence>
<dbReference type="Pfam" id="PF03255">
    <property type="entry name" value="ACCA"/>
    <property type="match status" value="1"/>
</dbReference>
<dbReference type="GO" id="GO:0006633">
    <property type="term" value="P:fatty acid biosynthetic process"/>
    <property type="evidence" value="ECO:0007669"/>
    <property type="project" value="UniProtKB-KW"/>
</dbReference>
<dbReference type="PANTHER" id="PTHR42853">
    <property type="entry name" value="ACETYL-COENZYME A CARBOXYLASE CARBOXYL TRANSFERASE SUBUNIT ALPHA"/>
    <property type="match status" value="1"/>
</dbReference>
<dbReference type="PANTHER" id="PTHR42853:SF3">
    <property type="entry name" value="ACETYL-COENZYME A CARBOXYLASE CARBOXYL TRANSFERASE SUBUNIT ALPHA, CHLOROPLASTIC"/>
    <property type="match status" value="1"/>
</dbReference>
<dbReference type="GO" id="GO:2001295">
    <property type="term" value="P:malonyl-CoA biosynthetic process"/>
    <property type="evidence" value="ECO:0007669"/>
    <property type="project" value="UniProtKB-UniPathway"/>
</dbReference>